<evidence type="ECO:0000256" key="2">
    <source>
        <dbReference type="ARBA" id="ARBA00022559"/>
    </source>
</evidence>
<dbReference type="SUPFAM" id="SSF47571">
    <property type="entry name" value="Cloroperoxidase"/>
    <property type="match status" value="1"/>
</dbReference>
<dbReference type="PANTHER" id="PTHR33577:SF19">
    <property type="entry name" value="HEME HALOPEROXIDASE FAMILY PROFILE DOMAIN-CONTAINING PROTEIN-RELATED"/>
    <property type="match status" value="1"/>
</dbReference>
<evidence type="ECO:0000256" key="7">
    <source>
        <dbReference type="ARBA" id="ARBA00025795"/>
    </source>
</evidence>
<feature type="domain" description="Heme haloperoxidase family profile" evidence="9">
    <location>
        <begin position="25"/>
        <end position="240"/>
    </location>
</feature>
<reference evidence="10 11" key="1">
    <citation type="submission" date="2017-02" db="EMBL/GenBank/DDBJ databases">
        <title>Genomes of Trichoderma spp. with biocontrol activity.</title>
        <authorList>
            <person name="Gardiner D."/>
            <person name="Kazan K."/>
            <person name="Vos C."/>
            <person name="Harvey P."/>
        </authorList>
    </citation>
    <scope>NUCLEOTIDE SEQUENCE [LARGE SCALE GENOMIC DNA]</scope>
    <source>
        <strain evidence="10 11">A5MH</strain>
    </source>
</reference>
<evidence type="ECO:0000256" key="8">
    <source>
        <dbReference type="SAM" id="SignalP"/>
    </source>
</evidence>
<evidence type="ECO:0000259" key="9">
    <source>
        <dbReference type="PROSITE" id="PS51405"/>
    </source>
</evidence>
<evidence type="ECO:0000256" key="1">
    <source>
        <dbReference type="ARBA" id="ARBA00001970"/>
    </source>
</evidence>
<evidence type="ECO:0000256" key="6">
    <source>
        <dbReference type="ARBA" id="ARBA00023004"/>
    </source>
</evidence>
<dbReference type="Pfam" id="PF01328">
    <property type="entry name" value="Peroxidase_2"/>
    <property type="match status" value="1"/>
</dbReference>
<dbReference type="PROSITE" id="PS51405">
    <property type="entry name" value="HEME_HALOPEROXIDASE"/>
    <property type="match status" value="1"/>
</dbReference>
<evidence type="ECO:0000256" key="4">
    <source>
        <dbReference type="ARBA" id="ARBA00022723"/>
    </source>
</evidence>
<keyword evidence="6" id="KW-0408">Iron</keyword>
<keyword evidence="2" id="KW-0575">Peroxidase</keyword>
<protein>
    <recommendedName>
        <fullName evidence="9">Heme haloperoxidase family profile domain-containing protein</fullName>
    </recommendedName>
</protein>
<keyword evidence="8" id="KW-0732">Signal</keyword>
<accession>A0A2K0SWR4</accession>
<dbReference type="InterPro" id="IPR036851">
    <property type="entry name" value="Chloroperoxidase-like_sf"/>
</dbReference>
<feature type="signal peptide" evidence="8">
    <location>
        <begin position="1"/>
        <end position="18"/>
    </location>
</feature>
<dbReference type="Proteomes" id="UP000236546">
    <property type="component" value="Unassembled WGS sequence"/>
</dbReference>
<dbReference type="PANTHER" id="PTHR33577">
    <property type="entry name" value="STERIGMATOCYSTIN BIOSYNTHESIS PEROXIDASE STCC-RELATED"/>
    <property type="match status" value="1"/>
</dbReference>
<evidence type="ECO:0000256" key="3">
    <source>
        <dbReference type="ARBA" id="ARBA00022617"/>
    </source>
</evidence>
<dbReference type="Gene3D" id="1.10.489.10">
    <property type="entry name" value="Chloroperoxidase-like"/>
    <property type="match status" value="1"/>
</dbReference>
<dbReference type="AlphaFoldDB" id="A0A2K0SWR4"/>
<evidence type="ECO:0000313" key="10">
    <source>
        <dbReference type="EMBL" id="PNP37722.1"/>
    </source>
</evidence>
<sequence>MRGLFFISTLGSLAAGFALPNFPVKGHEWIPGGPEDSRSPCPGINVLANHGYLPRNGRNIDLPTLQNAVAAAYNYAPNTFDDVFAQVQSMQLSTTGNISTFNLHDVTKHGYMEFDGSLSRNDVYFGNAERFDPKIWKTMSDRMALNKVTRDPMSKYVTVETAAKARAARVADAMKANPTFNASALEMQGSPGTTALYLTTLWDDSVGAAPKEWIKMFFAELERLPFTKPKTQKTNMDIGNMFAKVSAVQV</sequence>
<comment type="similarity">
    <text evidence="7">Belongs to the chloroperoxidase family.</text>
</comment>
<dbReference type="GO" id="GO:0004601">
    <property type="term" value="F:peroxidase activity"/>
    <property type="evidence" value="ECO:0007669"/>
    <property type="project" value="UniProtKB-KW"/>
</dbReference>
<comment type="cofactor">
    <cofactor evidence="1">
        <name>heme b</name>
        <dbReference type="ChEBI" id="CHEBI:60344"/>
    </cofactor>
</comment>
<name>A0A2K0SWR4_9HYPO</name>
<evidence type="ECO:0000313" key="11">
    <source>
        <dbReference type="Proteomes" id="UP000236546"/>
    </source>
</evidence>
<evidence type="ECO:0000256" key="5">
    <source>
        <dbReference type="ARBA" id="ARBA00023002"/>
    </source>
</evidence>
<comment type="caution">
    <text evidence="10">The sequence shown here is derived from an EMBL/GenBank/DDBJ whole genome shotgun (WGS) entry which is preliminary data.</text>
</comment>
<dbReference type="EMBL" id="MTYH01000132">
    <property type="protein sequence ID" value="PNP37722.1"/>
    <property type="molecule type" value="Genomic_DNA"/>
</dbReference>
<organism evidence="10 11">
    <name type="scientific">Trichoderma gamsii</name>
    <dbReference type="NCBI Taxonomy" id="398673"/>
    <lineage>
        <taxon>Eukaryota</taxon>
        <taxon>Fungi</taxon>
        <taxon>Dikarya</taxon>
        <taxon>Ascomycota</taxon>
        <taxon>Pezizomycotina</taxon>
        <taxon>Sordariomycetes</taxon>
        <taxon>Hypocreomycetidae</taxon>
        <taxon>Hypocreales</taxon>
        <taxon>Hypocreaceae</taxon>
        <taxon>Trichoderma</taxon>
    </lineage>
</organism>
<dbReference type="OrthoDB" id="407298at2759"/>
<keyword evidence="5" id="KW-0560">Oxidoreductase</keyword>
<keyword evidence="4" id="KW-0479">Metal-binding</keyword>
<keyword evidence="3" id="KW-0349">Heme</keyword>
<proteinExistence type="inferred from homology"/>
<gene>
    <name evidence="10" type="ORF">TGAMA5MH_10395</name>
</gene>
<dbReference type="GO" id="GO:0046872">
    <property type="term" value="F:metal ion binding"/>
    <property type="evidence" value="ECO:0007669"/>
    <property type="project" value="UniProtKB-KW"/>
</dbReference>
<dbReference type="InterPro" id="IPR000028">
    <property type="entry name" value="Chloroperoxidase"/>
</dbReference>
<feature type="chain" id="PRO_5014342729" description="Heme haloperoxidase family profile domain-containing protein" evidence="8">
    <location>
        <begin position="19"/>
        <end position="250"/>
    </location>
</feature>